<dbReference type="RefSeq" id="WP_199035965.1">
    <property type="nucleotide sequence ID" value="NZ_JAELXS010000002.1"/>
</dbReference>
<proteinExistence type="predicted"/>
<name>A0ABS0XMK9_9SPHN</name>
<gene>
    <name evidence="1" type="ORF">JAO74_05635</name>
</gene>
<accession>A0ABS0XMK9</accession>
<evidence type="ECO:0000313" key="2">
    <source>
        <dbReference type="Proteomes" id="UP000640426"/>
    </source>
</evidence>
<evidence type="ECO:0000313" key="1">
    <source>
        <dbReference type="EMBL" id="MBJ6121272.1"/>
    </source>
</evidence>
<comment type="caution">
    <text evidence="1">The sequence shown here is derived from an EMBL/GenBank/DDBJ whole genome shotgun (WGS) entry which is preliminary data.</text>
</comment>
<keyword evidence="2" id="KW-1185">Reference proteome</keyword>
<protein>
    <submittedName>
        <fullName evidence="1">Uncharacterized protein</fullName>
    </submittedName>
</protein>
<reference evidence="2" key="1">
    <citation type="submission" date="2020-12" db="EMBL/GenBank/DDBJ databases">
        <title>Hymenobacter sp.</title>
        <authorList>
            <person name="Kim M.K."/>
        </authorList>
    </citation>
    <scope>NUCLEOTIDE SEQUENCE [LARGE SCALE GENOMIC DNA]</scope>
    <source>
        <strain evidence="2">BT553</strain>
    </source>
</reference>
<dbReference type="EMBL" id="JAELXS010000002">
    <property type="protein sequence ID" value="MBJ6121272.1"/>
    <property type="molecule type" value="Genomic_DNA"/>
</dbReference>
<dbReference type="Proteomes" id="UP000640426">
    <property type="component" value="Unassembled WGS sequence"/>
</dbReference>
<organism evidence="1 2">
    <name type="scientific">Sphingomonas mollis</name>
    <dbReference type="NCBI Taxonomy" id="2795726"/>
    <lineage>
        <taxon>Bacteria</taxon>
        <taxon>Pseudomonadati</taxon>
        <taxon>Pseudomonadota</taxon>
        <taxon>Alphaproteobacteria</taxon>
        <taxon>Sphingomonadales</taxon>
        <taxon>Sphingomonadaceae</taxon>
        <taxon>Sphingomonas</taxon>
    </lineage>
</organism>
<sequence length="173" mass="19620">MNAISPITAAADTIWNEAQRAANQWRGNAVHRFAQTEQAVSETLMTLSAVEDRGKAIRLQHLTGQRFQILSEALAADGPFAEEGTVVREILSAAFRLHEDLRPFLCHGVGRIAFDRHDRWLLVLDMIVFQNGRAERRRRVIDERETQPLLTELNKTGQKLSSALEKLRNKLQP</sequence>